<dbReference type="Proteomes" id="UP001056120">
    <property type="component" value="Linkage Group LG12"/>
</dbReference>
<comment type="caution">
    <text evidence="1">The sequence shown here is derived from an EMBL/GenBank/DDBJ whole genome shotgun (WGS) entry which is preliminary data.</text>
</comment>
<gene>
    <name evidence="1" type="ORF">L1987_36934</name>
</gene>
<evidence type="ECO:0000313" key="2">
    <source>
        <dbReference type="Proteomes" id="UP001056120"/>
    </source>
</evidence>
<proteinExistence type="predicted"/>
<name>A0ACB9HGB2_9ASTR</name>
<dbReference type="EMBL" id="CM042029">
    <property type="protein sequence ID" value="KAI3794305.1"/>
    <property type="molecule type" value="Genomic_DNA"/>
</dbReference>
<keyword evidence="2" id="KW-1185">Reference proteome</keyword>
<evidence type="ECO:0000313" key="1">
    <source>
        <dbReference type="EMBL" id="KAI3794305.1"/>
    </source>
</evidence>
<sequence length="459" mass="53153">MTTQGNGFQTQIPKLLGQNYYHWHIQMRVLLESQDLWSIIEIGCRELPENATDVIIAEHRETERKDKKALHILFHATNETIFERIATSNSSKEAWGILHKAYRREQRLQRVKLQTLRCEFDTCRMTERETIEDYFNCIITIVNQLRMNEEKIDEQRIINEILRTLTLKFESVVVAVEESKDVTTLSTKELMGILQSHELRLRQYDIQPIDQAFQVRNSNSTTYFDRSRNQRTTGSNRGRGRGRGGRPFNPIRCYNCQKTGHINRNCPFKNDDETKDNILMHEDEIEENDGDTMLMIFNMEEKSNNTCWYLDSGCSNHMTCNRSVFITLSDAEKREVRTGDDKRLEVLGCGEVGINLKGKDRIIPNVFYVQGLKHNLLSVGQLIQKGYDVHFIKGWCQIKDQKGLNVAKVRMTGNKMFPLNLNRDITLSGGSRKISKGVHPGSPYNILGGSPQFFYLPLH</sequence>
<protein>
    <submittedName>
        <fullName evidence="1">Uncharacterized protein</fullName>
    </submittedName>
</protein>
<organism evidence="1 2">
    <name type="scientific">Smallanthus sonchifolius</name>
    <dbReference type="NCBI Taxonomy" id="185202"/>
    <lineage>
        <taxon>Eukaryota</taxon>
        <taxon>Viridiplantae</taxon>
        <taxon>Streptophyta</taxon>
        <taxon>Embryophyta</taxon>
        <taxon>Tracheophyta</taxon>
        <taxon>Spermatophyta</taxon>
        <taxon>Magnoliopsida</taxon>
        <taxon>eudicotyledons</taxon>
        <taxon>Gunneridae</taxon>
        <taxon>Pentapetalae</taxon>
        <taxon>asterids</taxon>
        <taxon>campanulids</taxon>
        <taxon>Asterales</taxon>
        <taxon>Asteraceae</taxon>
        <taxon>Asteroideae</taxon>
        <taxon>Heliantheae alliance</taxon>
        <taxon>Millerieae</taxon>
        <taxon>Smallanthus</taxon>
    </lineage>
</organism>
<reference evidence="2" key="1">
    <citation type="journal article" date="2022" name="Mol. Ecol. Resour.">
        <title>The genomes of chicory, endive, great burdock and yacon provide insights into Asteraceae palaeo-polyploidization history and plant inulin production.</title>
        <authorList>
            <person name="Fan W."/>
            <person name="Wang S."/>
            <person name="Wang H."/>
            <person name="Wang A."/>
            <person name="Jiang F."/>
            <person name="Liu H."/>
            <person name="Zhao H."/>
            <person name="Xu D."/>
            <person name="Zhang Y."/>
        </authorList>
    </citation>
    <scope>NUCLEOTIDE SEQUENCE [LARGE SCALE GENOMIC DNA]</scope>
    <source>
        <strain evidence="2">cv. Yunnan</strain>
    </source>
</reference>
<accession>A0ACB9HGB2</accession>
<reference evidence="1 2" key="2">
    <citation type="journal article" date="2022" name="Mol. Ecol. Resour.">
        <title>The genomes of chicory, endive, great burdock and yacon provide insights into Asteraceae paleo-polyploidization history and plant inulin production.</title>
        <authorList>
            <person name="Fan W."/>
            <person name="Wang S."/>
            <person name="Wang H."/>
            <person name="Wang A."/>
            <person name="Jiang F."/>
            <person name="Liu H."/>
            <person name="Zhao H."/>
            <person name="Xu D."/>
            <person name="Zhang Y."/>
        </authorList>
    </citation>
    <scope>NUCLEOTIDE SEQUENCE [LARGE SCALE GENOMIC DNA]</scope>
    <source>
        <strain evidence="2">cv. Yunnan</strain>
        <tissue evidence="1">Leaves</tissue>
    </source>
</reference>